<keyword evidence="4" id="KW-1185">Reference proteome</keyword>
<proteinExistence type="predicted"/>
<dbReference type="RefSeq" id="WP_153667429.1">
    <property type="nucleotide sequence ID" value="NZ_JABUMX010000001.1"/>
</dbReference>
<feature type="transmembrane region" description="Helical" evidence="1">
    <location>
        <begin position="13"/>
        <end position="30"/>
    </location>
</feature>
<feature type="transmembrane region" description="Helical" evidence="1">
    <location>
        <begin position="42"/>
        <end position="62"/>
    </location>
</feature>
<sequence>MRSSHKTGDYPDLLAGALMIGLGGLGLWAARDLTFGTAARMGAGYLPDVTCGFLILIGAVVVGKALSKNLLTTGHWNVKPLLVLSIAVVGFAILAENFGFVISSAWLLVTASLADRESRWREVVTSTLILTVAGALVFVWGLGVKLSILPF</sequence>
<gene>
    <name evidence="3" type="ORF">HQ945_00715</name>
</gene>
<dbReference type="InterPro" id="IPR009936">
    <property type="entry name" value="DUF1468"/>
</dbReference>
<feature type="domain" description="DUF1468" evidence="2">
    <location>
        <begin position="14"/>
        <end position="146"/>
    </location>
</feature>
<feature type="transmembrane region" description="Helical" evidence="1">
    <location>
        <begin position="82"/>
        <end position="111"/>
    </location>
</feature>
<evidence type="ECO:0000256" key="1">
    <source>
        <dbReference type="SAM" id="Phobius"/>
    </source>
</evidence>
<accession>A0A849VHU5</accession>
<evidence type="ECO:0000313" key="3">
    <source>
        <dbReference type="EMBL" id="NTS29765.1"/>
    </source>
</evidence>
<organism evidence="3 4">
    <name type="scientific">Phyllobacterium pellucidum</name>
    <dbReference type="NCBI Taxonomy" id="2740464"/>
    <lineage>
        <taxon>Bacteria</taxon>
        <taxon>Pseudomonadati</taxon>
        <taxon>Pseudomonadota</taxon>
        <taxon>Alphaproteobacteria</taxon>
        <taxon>Hyphomicrobiales</taxon>
        <taxon>Phyllobacteriaceae</taxon>
        <taxon>Phyllobacterium</taxon>
    </lineage>
</organism>
<keyword evidence="1" id="KW-0472">Membrane</keyword>
<evidence type="ECO:0000313" key="4">
    <source>
        <dbReference type="Proteomes" id="UP000550508"/>
    </source>
</evidence>
<dbReference type="Pfam" id="PF07331">
    <property type="entry name" value="TctB"/>
    <property type="match status" value="1"/>
</dbReference>
<feature type="transmembrane region" description="Helical" evidence="1">
    <location>
        <begin position="123"/>
        <end position="143"/>
    </location>
</feature>
<comment type="caution">
    <text evidence="3">The sequence shown here is derived from an EMBL/GenBank/DDBJ whole genome shotgun (WGS) entry which is preliminary data.</text>
</comment>
<keyword evidence="1" id="KW-0812">Transmembrane</keyword>
<evidence type="ECO:0000259" key="2">
    <source>
        <dbReference type="Pfam" id="PF07331"/>
    </source>
</evidence>
<name>A0A849VHU5_9HYPH</name>
<dbReference type="Proteomes" id="UP000550508">
    <property type="component" value="Unassembled WGS sequence"/>
</dbReference>
<dbReference type="AlphaFoldDB" id="A0A849VHU5"/>
<dbReference type="EMBL" id="JABUMX010000001">
    <property type="protein sequence ID" value="NTS29765.1"/>
    <property type="molecule type" value="Genomic_DNA"/>
</dbReference>
<reference evidence="3 4" key="1">
    <citation type="submission" date="2020-05" db="EMBL/GenBank/DDBJ databases">
        <authorList>
            <person name="Kim M.K."/>
        </authorList>
    </citation>
    <scope>NUCLEOTIDE SEQUENCE [LARGE SCALE GENOMIC DNA]</scope>
    <source>
        <strain evidence="3 4">BT25</strain>
    </source>
</reference>
<protein>
    <submittedName>
        <fullName evidence="3">Tripartite tricarboxylate transporter TctB family protein</fullName>
    </submittedName>
</protein>
<keyword evidence="1" id="KW-1133">Transmembrane helix</keyword>